<dbReference type="Pfam" id="PF22689">
    <property type="entry name" value="FGAR-AT_PurM_N-like"/>
    <property type="match status" value="1"/>
</dbReference>
<proteinExistence type="predicted"/>
<evidence type="ECO:0000256" key="1">
    <source>
        <dbReference type="SAM" id="MobiDB-lite"/>
    </source>
</evidence>
<dbReference type="SUPFAM" id="SSF55326">
    <property type="entry name" value="PurM N-terminal domain-like"/>
    <property type="match status" value="1"/>
</dbReference>
<dbReference type="PRINTS" id="PR00068">
    <property type="entry name" value="CUZNDISMTASE"/>
</dbReference>
<evidence type="ECO:0000313" key="5">
    <source>
        <dbReference type="Proteomes" id="UP000626109"/>
    </source>
</evidence>
<reference evidence="4" key="1">
    <citation type="submission" date="2021-02" db="EMBL/GenBank/DDBJ databases">
        <authorList>
            <person name="Dougan E. K."/>
            <person name="Rhodes N."/>
            <person name="Thang M."/>
            <person name="Chan C."/>
        </authorList>
    </citation>
    <scope>NUCLEOTIDE SEQUENCE</scope>
</reference>
<dbReference type="GO" id="GO:0046872">
    <property type="term" value="F:metal ion binding"/>
    <property type="evidence" value="ECO:0007669"/>
    <property type="project" value="InterPro"/>
</dbReference>
<dbReference type="Gene3D" id="2.60.40.200">
    <property type="entry name" value="Superoxide dismutase, copper/zinc binding domain"/>
    <property type="match status" value="1"/>
</dbReference>
<dbReference type="GO" id="GO:0006164">
    <property type="term" value="P:purine nucleotide biosynthetic process"/>
    <property type="evidence" value="ECO:0007669"/>
    <property type="project" value="TreeGrafter"/>
</dbReference>
<gene>
    <name evidence="4" type="ORF">PGLA2088_LOCUS1870</name>
</gene>
<dbReference type="GO" id="GO:0006801">
    <property type="term" value="P:superoxide metabolic process"/>
    <property type="evidence" value="ECO:0007669"/>
    <property type="project" value="InterPro"/>
</dbReference>
<evidence type="ECO:0000313" key="4">
    <source>
        <dbReference type="EMBL" id="CAE8638640.1"/>
    </source>
</evidence>
<dbReference type="PROSITE" id="PS00332">
    <property type="entry name" value="SOD_CU_ZN_2"/>
    <property type="match status" value="1"/>
</dbReference>
<feature type="domain" description="Superoxide dismutase copper/zinc binding" evidence="2">
    <location>
        <begin position="30"/>
        <end position="170"/>
    </location>
</feature>
<dbReference type="EMBL" id="CAJNNW010001470">
    <property type="protein sequence ID" value="CAE8638640.1"/>
    <property type="molecule type" value="Genomic_DNA"/>
</dbReference>
<dbReference type="CDD" id="cd00305">
    <property type="entry name" value="Cu-Zn_Superoxide_Dismutase"/>
    <property type="match status" value="1"/>
</dbReference>
<sequence length="776" mass="81543">MAYPITATCIVGVNGKPCGGGSDTGNECGGEVKFEQTSADSCTITWDLKNCGAPGPHGFHIHEKADFSNGCLSAGPHYNPFEKKHGGAEDEERHVGDMGNITVDAEGNSKGSLVNTLIKLEGEYTVVGRSVMVHADPDDCGKGDHSEPGVNGKTSHTTGNAGARIACGEIMLANCALLIDAQNEAVFGAICSRERVPYAVVGTITGDGKVVVKDTRDNSEPVDLQLDLVLGKMPQKTFNMKRLYNKLPRALDLPASLSVEVALERGVLRLLSVGSKRFLTNKVDRSVTGQIAQQQCVGPLQTPLSNFACIAQSPLSTTGGATAIGEQPLKGLAGDPASCRCMAHLAVAEALTNLVWVKISSLESVKASGNWMWAAKLDGEGPKMYDIAEAVSDMMVELGVGIDGGKDSLSMAARVPLADGKAETAKSPGQFVLSVYAPVPDVRIKVTPDLKTHGDGVLLFVDLGLGAPVLGGSALSQAHFARFLELPYNVIPVRLNSSIASLQVFGQIGQGVPPDVNTPALKAALGEHGSGSTLRMLRLSRLATRIDLSGRSPGQQELAAEASQIERCAMDLDRGGDPEQALVCYQQVAERLAKAAAACPEGNPDRAVLARHAGQVLGRVVYLESLGGSPATAPPEVHIGFERLSDGQTHGPLRHEDADGFHVVQRTNSVEEDATERSKPSWRKQAASAAAVGGTAGLLVLHAPIVAVAMAAGAAYATTRKDSAGDAARSMGDMGLQAAKHTRSVAEEYKVPERVDHAMSGVRSLDERYRVSERTQ</sequence>
<dbReference type="InterPro" id="IPR001424">
    <property type="entry name" value="SOD_Cu_Zn_dom"/>
</dbReference>
<name>A0A813HM68_POLGL</name>
<comment type="caution">
    <text evidence="4">The sequence shown here is derived from an EMBL/GenBank/DDBJ whole genome shotgun (WGS) entry which is preliminary data.</text>
</comment>
<protein>
    <recommendedName>
        <fullName evidence="6">Superoxide dismutase</fullName>
    </recommendedName>
</protein>
<dbReference type="PANTHER" id="PTHR10099">
    <property type="entry name" value="PHOSPHORIBOSYLFORMYLGLYCINAMIDINE SYNTHASE"/>
    <property type="match status" value="1"/>
</dbReference>
<evidence type="ECO:0008006" key="6">
    <source>
        <dbReference type="Google" id="ProtNLM"/>
    </source>
</evidence>
<dbReference type="Pfam" id="PF00080">
    <property type="entry name" value="Sod_Cu"/>
    <property type="match status" value="1"/>
</dbReference>
<dbReference type="AlphaFoldDB" id="A0A813HM68"/>
<evidence type="ECO:0000259" key="2">
    <source>
        <dbReference type="Pfam" id="PF00080"/>
    </source>
</evidence>
<dbReference type="PANTHER" id="PTHR10099:SF1">
    <property type="entry name" value="PHOSPHORIBOSYLFORMYLGLYCINAMIDINE SYNTHASE"/>
    <property type="match status" value="1"/>
</dbReference>
<accession>A0A813HM68</accession>
<organism evidence="4 5">
    <name type="scientific">Polarella glacialis</name>
    <name type="common">Dinoflagellate</name>
    <dbReference type="NCBI Taxonomy" id="89957"/>
    <lineage>
        <taxon>Eukaryota</taxon>
        <taxon>Sar</taxon>
        <taxon>Alveolata</taxon>
        <taxon>Dinophyceae</taxon>
        <taxon>Suessiales</taxon>
        <taxon>Suessiaceae</taxon>
        <taxon>Polarella</taxon>
    </lineage>
</organism>
<dbReference type="InterPro" id="IPR036676">
    <property type="entry name" value="PurM-like_C_sf"/>
</dbReference>
<feature type="domain" description="FGAR-AT PurM N-terminal-like" evidence="3">
    <location>
        <begin position="275"/>
        <end position="438"/>
    </location>
</feature>
<dbReference type="InterPro" id="IPR018152">
    <property type="entry name" value="SOD_Cu/Zn_BS"/>
</dbReference>
<dbReference type="SUPFAM" id="SSF56042">
    <property type="entry name" value="PurM C-terminal domain-like"/>
    <property type="match status" value="1"/>
</dbReference>
<dbReference type="Proteomes" id="UP000626109">
    <property type="component" value="Unassembled WGS sequence"/>
</dbReference>
<dbReference type="InterPro" id="IPR055181">
    <property type="entry name" value="FGAR-AT_PurM_N-like"/>
</dbReference>
<evidence type="ECO:0000259" key="3">
    <source>
        <dbReference type="Pfam" id="PF22689"/>
    </source>
</evidence>
<feature type="compositionally biased region" description="Basic and acidic residues" evidence="1">
    <location>
        <begin position="137"/>
        <end position="147"/>
    </location>
</feature>
<dbReference type="InterPro" id="IPR036921">
    <property type="entry name" value="PurM-like_N_sf"/>
</dbReference>
<dbReference type="SUPFAM" id="SSF49329">
    <property type="entry name" value="Cu,Zn superoxide dismutase-like"/>
    <property type="match status" value="1"/>
</dbReference>
<dbReference type="InterPro" id="IPR036423">
    <property type="entry name" value="SOD-like_Cu/Zn_dom_sf"/>
</dbReference>
<dbReference type="GO" id="GO:0004642">
    <property type="term" value="F:phosphoribosylformylglycinamidine synthase activity"/>
    <property type="evidence" value="ECO:0007669"/>
    <property type="project" value="TreeGrafter"/>
</dbReference>
<dbReference type="Gene3D" id="3.30.1330.10">
    <property type="entry name" value="PurM-like, N-terminal domain"/>
    <property type="match status" value="1"/>
</dbReference>
<feature type="region of interest" description="Disordered" evidence="1">
    <location>
        <begin position="137"/>
        <end position="158"/>
    </location>
</feature>
<feature type="non-terminal residue" evidence="4">
    <location>
        <position position="1"/>
    </location>
</feature>
<dbReference type="GO" id="GO:0005737">
    <property type="term" value="C:cytoplasm"/>
    <property type="evidence" value="ECO:0007669"/>
    <property type="project" value="TreeGrafter"/>
</dbReference>